<dbReference type="InterPro" id="IPR011990">
    <property type="entry name" value="TPR-like_helical_dom_sf"/>
</dbReference>
<protein>
    <submittedName>
        <fullName evidence="4">Peptidoglycan-binding protein</fullName>
    </submittedName>
</protein>
<evidence type="ECO:0000256" key="1">
    <source>
        <dbReference type="SAM" id="Coils"/>
    </source>
</evidence>
<dbReference type="SMART" id="SM00671">
    <property type="entry name" value="SEL1"/>
    <property type="match status" value="4"/>
</dbReference>
<organism evidence="4 5">
    <name type="scientific">Mesorhizobium denitrificans</name>
    <dbReference type="NCBI Taxonomy" id="2294114"/>
    <lineage>
        <taxon>Bacteria</taxon>
        <taxon>Pseudomonadati</taxon>
        <taxon>Pseudomonadota</taxon>
        <taxon>Alphaproteobacteria</taxon>
        <taxon>Hyphomicrobiales</taxon>
        <taxon>Phyllobacteriaceae</taxon>
        <taxon>Mesorhizobium</taxon>
    </lineage>
</organism>
<evidence type="ECO:0000313" key="4">
    <source>
        <dbReference type="EMBL" id="RFC67136.1"/>
    </source>
</evidence>
<evidence type="ECO:0000313" key="5">
    <source>
        <dbReference type="Proteomes" id="UP000262379"/>
    </source>
</evidence>
<feature type="region of interest" description="Disordered" evidence="2">
    <location>
        <begin position="50"/>
        <end position="76"/>
    </location>
</feature>
<comment type="caution">
    <text evidence="4">The sequence shown here is derived from an EMBL/GenBank/DDBJ whole genome shotgun (WGS) entry which is preliminary data.</text>
</comment>
<dbReference type="EMBL" id="QURN01000009">
    <property type="protein sequence ID" value="RFC67136.1"/>
    <property type="molecule type" value="Genomic_DNA"/>
</dbReference>
<dbReference type="InterPro" id="IPR036366">
    <property type="entry name" value="PGBDSf"/>
</dbReference>
<feature type="domain" description="Peptidoglycan binding-like" evidence="3">
    <location>
        <begin position="1077"/>
        <end position="1130"/>
    </location>
</feature>
<gene>
    <name evidence="4" type="ORF">DY251_13310</name>
</gene>
<dbReference type="Pfam" id="PF08238">
    <property type="entry name" value="Sel1"/>
    <property type="match status" value="4"/>
</dbReference>
<dbReference type="SUPFAM" id="SSF47090">
    <property type="entry name" value="PGBD-like"/>
    <property type="match status" value="1"/>
</dbReference>
<feature type="region of interest" description="Disordered" evidence="2">
    <location>
        <begin position="807"/>
        <end position="834"/>
    </location>
</feature>
<dbReference type="InterPro" id="IPR006597">
    <property type="entry name" value="Sel1-like"/>
</dbReference>
<dbReference type="SUPFAM" id="SSF81901">
    <property type="entry name" value="HCP-like"/>
    <property type="match status" value="1"/>
</dbReference>
<dbReference type="PANTHER" id="PTHR11102:SF160">
    <property type="entry name" value="ERAD-ASSOCIATED E3 UBIQUITIN-PROTEIN LIGASE COMPONENT HRD3"/>
    <property type="match status" value="1"/>
</dbReference>
<dbReference type="InterPro" id="IPR050767">
    <property type="entry name" value="Sel1_AlgK"/>
</dbReference>
<sequence>MESRRSYLDSVNEGRQRKPSASLEHLSRSLEQLEQQLSLRQRAQQVVRAQAQGAYADERPAPHYTEQRDAAWGKSDPYENVERVTREFQTLRAEMLNSNLARQDHIREQVGSDLRREFNALRRELEQSYESANAQTGAKLDAEIARLTKAIQHSKDKSDDKAVNLLRLEIEQIKNSVAGLAREDSVLAVTARWDEFERNMGQSGFDQAIEALSTRLEQISDAIGTLPEQISVDRVDSKLRNLAEVIERFVQQESERNQPQAINAIESRLEEISRSIVAISMADQKNAFDPSLIEKLDSRIVALARQIEDGAGQTDDVIVQRLDVISDRIEKLVAAGSMTAATDEMTKELNNISKKLAAAAFPTGIDKSIEQLEQRLVNISKQIETQAASDDAILGLQQRLDALTDKLDANQSEPLDPALIRALEAQLSALSAHLDQPNPTIAEVVELAPRLERIEAAVSGSKDGLIETARLAAEEVLRNFAGSPIEAAAIAGLTDDLKSLEGLTRDADDRNTRTFDAIHETLIKIIDRIGQLDVSEQYVVSNDAPLAIAEAVVEEEQEEAPKLDVGQAPSIDMDEVPPIDEDSASFEFNFEAAPVPGQVAEADTDEEVTAIAEVESVVEDAPAPAPAKVSGWKRIFRKKEKTEAPAATSEPTLEMQAEDLDANRPLEPGSAAPDLNAIIRRVRENRDDLGTEVESDTSRSDFIAAARRAAQAAAAEAELLKKDENGEKPGRKSVLASILKGRRRPILLAVAAIMAALAGLQLGKAFVKDPVEIAGGNTGPVAEIAATMTPVSAPKMEVAAPAVKSETVKAAADDGDSGPDTTLTTASVTPASPDDRVAAASAPVTAAAATSTEIPAQVGPLALREAAQNGDAKALYVIGSRLAEGAGLASNMQQASGWFEKSAELGYAPAQFRIGNLYEKGLGVTRDFDKARSWYQLSANQGNANAMHNLAVLYATGADKAPDNEAAVRWFTKAAAFGVKDSQYNLGILAAKGAGMPLDMEQAYKWFGLVANTGDRDASDKRDEVAKAMSPDQLNQAKQEIAAWKAQPQDPAANEVEIPDAWQEAPSSTAKVDMDKAIRNVQALLNKAGYDVGMADGMIGNKTRQAIAAFQEDHGMQPTGRIDESMVKALLAKN</sequence>
<dbReference type="Gene3D" id="1.10.101.10">
    <property type="entry name" value="PGBD-like superfamily/PGBD"/>
    <property type="match status" value="1"/>
</dbReference>
<dbReference type="Pfam" id="PF01471">
    <property type="entry name" value="PG_binding_1"/>
    <property type="match status" value="1"/>
</dbReference>
<proteinExistence type="predicted"/>
<reference evidence="5" key="1">
    <citation type="submission" date="2018-08" db="EMBL/GenBank/DDBJ databases">
        <authorList>
            <person name="Im W.T."/>
        </authorList>
    </citation>
    <scope>NUCLEOTIDE SEQUENCE [LARGE SCALE GENOMIC DNA]</scope>
    <source>
        <strain evidence="5">LA-28</strain>
    </source>
</reference>
<dbReference type="InterPro" id="IPR002477">
    <property type="entry name" value="Peptidoglycan-bd-like"/>
</dbReference>
<feature type="coiled-coil region" evidence="1">
    <location>
        <begin position="369"/>
        <end position="413"/>
    </location>
</feature>
<dbReference type="Proteomes" id="UP000262379">
    <property type="component" value="Unassembled WGS sequence"/>
</dbReference>
<dbReference type="AlphaFoldDB" id="A0A371XD46"/>
<evidence type="ECO:0000256" key="2">
    <source>
        <dbReference type="SAM" id="MobiDB-lite"/>
    </source>
</evidence>
<feature type="compositionally biased region" description="Basic and acidic residues" evidence="2">
    <location>
        <begin position="56"/>
        <end position="76"/>
    </location>
</feature>
<evidence type="ECO:0000259" key="3">
    <source>
        <dbReference type="Pfam" id="PF01471"/>
    </source>
</evidence>
<dbReference type="RefSeq" id="WP_116624387.1">
    <property type="nucleotide sequence ID" value="NZ_QURN01000009.1"/>
</dbReference>
<keyword evidence="1" id="KW-0175">Coiled coil</keyword>
<dbReference type="PANTHER" id="PTHR11102">
    <property type="entry name" value="SEL-1-LIKE PROTEIN"/>
    <property type="match status" value="1"/>
</dbReference>
<feature type="region of interest" description="Disordered" evidence="2">
    <location>
        <begin position="1"/>
        <end position="25"/>
    </location>
</feature>
<accession>A0A371XD46</accession>
<name>A0A371XD46_9HYPH</name>
<feature type="compositionally biased region" description="Basic and acidic residues" evidence="2">
    <location>
        <begin position="1"/>
        <end position="16"/>
    </location>
</feature>
<dbReference type="InterPro" id="IPR036365">
    <property type="entry name" value="PGBD-like_sf"/>
</dbReference>
<dbReference type="Gene3D" id="1.25.40.10">
    <property type="entry name" value="Tetratricopeptide repeat domain"/>
    <property type="match status" value="1"/>
</dbReference>
<feature type="compositionally biased region" description="Polar residues" evidence="2">
    <location>
        <begin position="819"/>
        <end position="830"/>
    </location>
</feature>
<keyword evidence="5" id="KW-1185">Reference proteome</keyword>